<protein>
    <submittedName>
        <fullName evidence="1">Uncharacterized protein</fullName>
    </submittedName>
</protein>
<dbReference type="InterPro" id="IPR032675">
    <property type="entry name" value="LRR_dom_sf"/>
</dbReference>
<dbReference type="OrthoDB" id="2743820at2759"/>
<dbReference type="GO" id="GO:0031146">
    <property type="term" value="P:SCF-dependent proteasomal ubiquitin-dependent protein catabolic process"/>
    <property type="evidence" value="ECO:0007669"/>
    <property type="project" value="TreeGrafter"/>
</dbReference>
<dbReference type="GO" id="GO:0019005">
    <property type="term" value="C:SCF ubiquitin ligase complex"/>
    <property type="evidence" value="ECO:0007669"/>
    <property type="project" value="TreeGrafter"/>
</dbReference>
<name>A0A2G8RWA9_9APHY</name>
<dbReference type="PANTHER" id="PTHR13318">
    <property type="entry name" value="PARTNER OF PAIRED, ISOFORM B-RELATED"/>
    <property type="match status" value="1"/>
</dbReference>
<dbReference type="Proteomes" id="UP000230002">
    <property type="component" value="Unassembled WGS sequence"/>
</dbReference>
<dbReference type="Gene3D" id="3.80.10.10">
    <property type="entry name" value="Ribonuclease Inhibitor"/>
    <property type="match status" value="2"/>
</dbReference>
<evidence type="ECO:0000313" key="1">
    <source>
        <dbReference type="EMBL" id="PIL25799.1"/>
    </source>
</evidence>
<comment type="caution">
    <text evidence="1">The sequence shown here is derived from an EMBL/GenBank/DDBJ whole genome shotgun (WGS) entry which is preliminary data.</text>
</comment>
<reference evidence="1 2" key="1">
    <citation type="journal article" date="2015" name="Sci. Rep.">
        <title>Chromosome-level genome map provides insights into diverse defense mechanisms in the medicinal fungus Ganoderma sinense.</title>
        <authorList>
            <person name="Zhu Y."/>
            <person name="Xu J."/>
            <person name="Sun C."/>
            <person name="Zhou S."/>
            <person name="Xu H."/>
            <person name="Nelson D.R."/>
            <person name="Qian J."/>
            <person name="Song J."/>
            <person name="Luo H."/>
            <person name="Xiang L."/>
            <person name="Li Y."/>
            <person name="Xu Z."/>
            <person name="Ji A."/>
            <person name="Wang L."/>
            <person name="Lu S."/>
            <person name="Hayward A."/>
            <person name="Sun W."/>
            <person name="Li X."/>
            <person name="Schwartz D.C."/>
            <person name="Wang Y."/>
            <person name="Chen S."/>
        </authorList>
    </citation>
    <scope>NUCLEOTIDE SEQUENCE [LARGE SCALE GENOMIC DNA]</scope>
    <source>
        <strain evidence="1 2">ZZ0214-1</strain>
    </source>
</reference>
<organism evidence="1 2">
    <name type="scientific">Ganoderma sinense ZZ0214-1</name>
    <dbReference type="NCBI Taxonomy" id="1077348"/>
    <lineage>
        <taxon>Eukaryota</taxon>
        <taxon>Fungi</taxon>
        <taxon>Dikarya</taxon>
        <taxon>Basidiomycota</taxon>
        <taxon>Agaricomycotina</taxon>
        <taxon>Agaricomycetes</taxon>
        <taxon>Polyporales</taxon>
        <taxon>Polyporaceae</taxon>
        <taxon>Ganoderma</taxon>
    </lineage>
</organism>
<dbReference type="AlphaFoldDB" id="A0A2G8RWA9"/>
<gene>
    <name evidence="1" type="ORF">GSI_11549</name>
</gene>
<dbReference type="SUPFAM" id="SSF52047">
    <property type="entry name" value="RNI-like"/>
    <property type="match status" value="1"/>
</dbReference>
<accession>A0A2G8RWA9</accession>
<keyword evidence="2" id="KW-1185">Reference proteome</keyword>
<proteinExistence type="predicted"/>
<dbReference type="EMBL" id="AYKW01000045">
    <property type="protein sequence ID" value="PIL25799.1"/>
    <property type="molecule type" value="Genomic_DNA"/>
</dbReference>
<sequence>MELNVPVTFPRLRILTVLSGRFTPIHALIGHMDAPQLHTLSMTESYTSTTQTHVEMQTILRPLVVKCPLLTAFKWKSTKVQVQPRPVDGALAELIDPLLSHLTLQSFSAHFHGGGAVRCTPADFRMIAEAWPDLEFFHLCDTGHRLANQQYADLESLLVFARRCPHLRSLHLPDVEFSVDANLKSIRATVEGSSTSTSPGRTSRPHGLRELRVMRSVGCSEELTGDADHLEVEAWRRWVEDVFPFAAMRGTLALGHRSGWARFQEYASLVREIVIDPLINAPYIRADILQDTFWSQLSSSSHPEPILPHLERAAIRSTKIPWFIDMGVLRLLNPSIRELDIQVVSAQAAPLEHPQLEKALATCFSSIKSLEVFSIEVPNLARILDIESLPRSRPRLRYLKLNDRASSIEPSLRPLAALANLKYLHINFCHSECVTALNYPLITLTGLRTLAVSCYELAAISNLLDYVKAPRLQTFSVYKMYRDANSVPLALQELSRHLGMLVAKCPSLTTFEWSTGSTQAGSIAVRRVGHLSWQRAVASLSEFFAPLLSHRAMRNFSVQFSGGPVVPYTRTDFRAIAEAWPDLETFRLYDREGAGSSASNRRERPSQCADLECVFVLVHHCLHLRVLHIGRMQFVSGAFGTSLTRCSTEPHHMLRELCVDHVVCAREWCEDGEVHHRKAVMQLCYLMAEAFPSAVIQIGGLKE</sequence>
<evidence type="ECO:0000313" key="2">
    <source>
        <dbReference type="Proteomes" id="UP000230002"/>
    </source>
</evidence>